<accession>A0A0E9QGX9</accession>
<dbReference type="EMBL" id="GBXM01092977">
    <property type="protein sequence ID" value="JAH15600.1"/>
    <property type="molecule type" value="Transcribed_RNA"/>
</dbReference>
<protein>
    <submittedName>
        <fullName evidence="1">Uncharacterized protein</fullName>
    </submittedName>
</protein>
<evidence type="ECO:0000313" key="1">
    <source>
        <dbReference type="EMBL" id="JAH15600.1"/>
    </source>
</evidence>
<reference evidence="1" key="1">
    <citation type="submission" date="2014-11" db="EMBL/GenBank/DDBJ databases">
        <authorList>
            <person name="Amaro Gonzalez C."/>
        </authorList>
    </citation>
    <scope>NUCLEOTIDE SEQUENCE</scope>
</reference>
<reference evidence="1" key="2">
    <citation type="journal article" date="2015" name="Fish Shellfish Immunol.">
        <title>Early steps in the European eel (Anguilla anguilla)-Vibrio vulnificus interaction in the gills: Role of the RtxA13 toxin.</title>
        <authorList>
            <person name="Callol A."/>
            <person name="Pajuelo D."/>
            <person name="Ebbesson L."/>
            <person name="Teles M."/>
            <person name="MacKenzie S."/>
            <person name="Amaro C."/>
        </authorList>
    </citation>
    <scope>NUCLEOTIDE SEQUENCE</scope>
</reference>
<sequence length="62" mass="6883">MSGRLGSSCSICLRCGTLNRLCYIQTEGGETQSIRNQTCRSTPGPSSYLVSMRHTIHYRTVN</sequence>
<dbReference type="AlphaFoldDB" id="A0A0E9QGX9"/>
<name>A0A0E9QGX9_ANGAN</name>
<organism evidence="1">
    <name type="scientific">Anguilla anguilla</name>
    <name type="common">European freshwater eel</name>
    <name type="synonym">Muraena anguilla</name>
    <dbReference type="NCBI Taxonomy" id="7936"/>
    <lineage>
        <taxon>Eukaryota</taxon>
        <taxon>Metazoa</taxon>
        <taxon>Chordata</taxon>
        <taxon>Craniata</taxon>
        <taxon>Vertebrata</taxon>
        <taxon>Euteleostomi</taxon>
        <taxon>Actinopterygii</taxon>
        <taxon>Neopterygii</taxon>
        <taxon>Teleostei</taxon>
        <taxon>Anguilliformes</taxon>
        <taxon>Anguillidae</taxon>
        <taxon>Anguilla</taxon>
    </lineage>
</organism>
<proteinExistence type="predicted"/>